<keyword evidence="3" id="KW-1185">Reference proteome</keyword>
<dbReference type="HOGENOM" id="CLU_008906_0_0_1"/>
<feature type="compositionally biased region" description="Low complexity" evidence="1">
    <location>
        <begin position="461"/>
        <end position="489"/>
    </location>
</feature>
<dbReference type="GeneID" id="8444771"/>
<dbReference type="KEGG" id="ure:UREG_04068"/>
<dbReference type="PANTHER" id="PTHR35140:SF1">
    <property type="entry name" value="MITOTIC CHECK POINT PROTEIN BFA1"/>
    <property type="match status" value="1"/>
</dbReference>
<gene>
    <name evidence="2" type="ORF">UREG_04068</name>
</gene>
<feature type="region of interest" description="Disordered" evidence="1">
    <location>
        <begin position="872"/>
        <end position="932"/>
    </location>
</feature>
<dbReference type="GO" id="GO:0044732">
    <property type="term" value="C:mitotic spindle pole body"/>
    <property type="evidence" value="ECO:0007669"/>
    <property type="project" value="TreeGrafter"/>
</dbReference>
<dbReference type="VEuPathDB" id="FungiDB:UREG_04068"/>
<feature type="compositionally biased region" description="Basic and acidic residues" evidence="1">
    <location>
        <begin position="548"/>
        <end position="559"/>
    </location>
</feature>
<dbReference type="GO" id="GO:1990334">
    <property type="term" value="C:Bfa1-Bub2 complex"/>
    <property type="evidence" value="ECO:0007669"/>
    <property type="project" value="InterPro"/>
</dbReference>
<dbReference type="OrthoDB" id="19159at2759"/>
<dbReference type="EMBL" id="CH476616">
    <property type="protein sequence ID" value="EEP79222.1"/>
    <property type="molecule type" value="Genomic_DNA"/>
</dbReference>
<dbReference type="RefSeq" id="XP_002544551.1">
    <property type="nucleotide sequence ID" value="XM_002544505.1"/>
</dbReference>
<evidence type="ECO:0008006" key="4">
    <source>
        <dbReference type="Google" id="ProtNLM"/>
    </source>
</evidence>
<dbReference type="Proteomes" id="UP000002058">
    <property type="component" value="Unassembled WGS sequence"/>
</dbReference>
<organism evidence="2 3">
    <name type="scientific">Uncinocarpus reesii (strain UAMH 1704)</name>
    <dbReference type="NCBI Taxonomy" id="336963"/>
    <lineage>
        <taxon>Eukaryota</taxon>
        <taxon>Fungi</taxon>
        <taxon>Dikarya</taxon>
        <taxon>Ascomycota</taxon>
        <taxon>Pezizomycotina</taxon>
        <taxon>Eurotiomycetes</taxon>
        <taxon>Eurotiomycetidae</taxon>
        <taxon>Onygenales</taxon>
        <taxon>Onygenaceae</taxon>
        <taxon>Uncinocarpus</taxon>
    </lineage>
</organism>
<dbReference type="GO" id="GO:0031578">
    <property type="term" value="P:mitotic spindle orientation checkpoint signaling"/>
    <property type="evidence" value="ECO:0007669"/>
    <property type="project" value="TreeGrafter"/>
</dbReference>
<feature type="compositionally biased region" description="Polar residues" evidence="1">
    <location>
        <begin position="495"/>
        <end position="543"/>
    </location>
</feature>
<proteinExistence type="predicted"/>
<evidence type="ECO:0000313" key="2">
    <source>
        <dbReference type="EMBL" id="EEP79222.1"/>
    </source>
</evidence>
<feature type="compositionally biased region" description="Acidic residues" evidence="1">
    <location>
        <begin position="882"/>
        <end position="895"/>
    </location>
</feature>
<name>C4JML0_UNCRE</name>
<dbReference type="OMA" id="DWGEGSL"/>
<accession>C4JML0</accession>
<dbReference type="PANTHER" id="PTHR35140">
    <property type="entry name" value="MITOTIC CHECK POINT PROTEIN BFA1"/>
    <property type="match status" value="1"/>
</dbReference>
<dbReference type="eggNOG" id="ENOG502QX1K">
    <property type="taxonomic scope" value="Eukaryota"/>
</dbReference>
<sequence length="997" mass="109683">MDISPIRLQRHQEEMIECWDNDGDFQCGDEIYFRTASSATSVTGSSIRPSGHRDSISSRLSCRSDRDSNYGDEESWQVLLDQDEFGTEDAIVSAKNAGIPIPDGIPKSALLGGTIKRLGGRKSKKVLEDDWSEDLDFAGLHGDLRLRFKHEATSPESLLHLSSLPTSPSKSRDLEFFTDMVNRSPAPKPFFNDLYKFRDTDEDASFDDVPTIKLAKSRPQPISNAFAIPTPTEPTTQDESIETDLVLPSDGEPLRLSTKREVSKTPDIFGDEFDAEWAEGSIGVRFGGTKREGFSARSSTVSALSPSVSSCLTVESEDEGYNDLILPDEPLDLQKSLQRRQASTPPATPTFRPEPDAPKDSAQTVDDFFSEIEIGNGEVFDTEKLTLNQNIKRKVTRPASPARRGATTITFTSRTSTTRIPRLSGLERPRSTQLEPVSESGAPVSKFVRPTSRLSGHANHSSLSNISVSSAGSTSSTTPSRRPTSSSSSKDTARCESNTTTSQLLKSKRSISSMRNYNAGMTSALQRSPGRQENNATTRTTASLRPKTPNDRPTTDSRLGHQRRHHMPFIPAGASPKQSHHASLKTSRQFRRADSDSSGDIFTHHRSTSRVSTSSALSDTTRRGSTDLPVGLFGAAAKHTITKPNRKRHFGDGTELDIFDDLPTSVTAESKFVKLPIKKGPPRALRNRLSQSGIPIPAKMEATSPSLPMSPPRQDFTPRFARDTNASRIAREQRIATMAHNQKEREHGPLAPISANWKSPPFPRPPSSPTMVKSRHGHKHRNSVSRPQLIKPMGNGVHEPKSVKGMNYNPVLYRWEGNETATAAFDPPPISTPSKSSLALISNIGGITGTQVVGSMIFDPQRMCWLKATSSLPGKTTATSPPDEDDVFAGLDDLEDRPQKSNMASRAVSTAVDVGAGDPLTSDDKSGDSSDDWMITEEFDVGPEFIKRQRAEEDKWRRKVSKWVSDDRKNLGDGWRWTIRDLVKTDPTFDIPVPDKR</sequence>
<protein>
    <recommendedName>
        <fullName evidence="4">Cytokinesis regulator</fullName>
    </recommendedName>
</protein>
<dbReference type="AlphaFoldDB" id="C4JML0"/>
<dbReference type="InParanoid" id="C4JML0"/>
<feature type="region of interest" description="Disordered" evidence="1">
    <location>
        <begin position="739"/>
        <end position="802"/>
    </location>
</feature>
<feature type="compositionally biased region" description="Low complexity" evidence="1">
    <location>
        <begin position="407"/>
        <end position="420"/>
    </location>
</feature>
<dbReference type="GO" id="GO:0005096">
    <property type="term" value="F:GTPase activator activity"/>
    <property type="evidence" value="ECO:0007669"/>
    <property type="project" value="InterPro"/>
</dbReference>
<feature type="compositionally biased region" description="Basic and acidic residues" evidence="1">
    <location>
        <begin position="51"/>
        <end position="69"/>
    </location>
</feature>
<evidence type="ECO:0000313" key="3">
    <source>
        <dbReference type="Proteomes" id="UP000002058"/>
    </source>
</evidence>
<feature type="region of interest" description="Disordered" evidence="1">
    <location>
        <begin position="41"/>
        <end position="70"/>
    </location>
</feature>
<feature type="compositionally biased region" description="Basic residues" evidence="1">
    <location>
        <begin position="773"/>
        <end position="783"/>
    </location>
</feature>
<evidence type="ECO:0000256" key="1">
    <source>
        <dbReference type="SAM" id="MobiDB-lite"/>
    </source>
</evidence>
<reference evidence="3" key="1">
    <citation type="journal article" date="2009" name="Genome Res.">
        <title>Comparative genomic analyses of the human fungal pathogens Coccidioides and their relatives.</title>
        <authorList>
            <person name="Sharpton T.J."/>
            <person name="Stajich J.E."/>
            <person name="Rounsley S.D."/>
            <person name="Gardner M.J."/>
            <person name="Wortman J.R."/>
            <person name="Jordar V.S."/>
            <person name="Maiti R."/>
            <person name="Kodira C.D."/>
            <person name="Neafsey D.E."/>
            <person name="Zeng Q."/>
            <person name="Hung C.-Y."/>
            <person name="McMahan C."/>
            <person name="Muszewska A."/>
            <person name="Grynberg M."/>
            <person name="Mandel M.A."/>
            <person name="Kellner E.M."/>
            <person name="Barker B.M."/>
            <person name="Galgiani J.N."/>
            <person name="Orbach M.J."/>
            <person name="Kirkland T.N."/>
            <person name="Cole G.T."/>
            <person name="Henn M.R."/>
            <person name="Birren B.W."/>
            <person name="Taylor J.W."/>
        </authorList>
    </citation>
    <scope>NUCLEOTIDE SEQUENCE [LARGE SCALE GENOMIC DNA]</scope>
    <source>
        <strain evidence="3">UAMH 1704</strain>
    </source>
</reference>
<dbReference type="InterPro" id="IPR034586">
    <property type="entry name" value="Bfa1/Byr4"/>
</dbReference>
<feature type="region of interest" description="Disordered" evidence="1">
    <location>
        <begin position="699"/>
        <end position="719"/>
    </location>
</feature>
<feature type="region of interest" description="Disordered" evidence="1">
    <location>
        <begin position="337"/>
        <end position="362"/>
    </location>
</feature>
<feature type="region of interest" description="Disordered" evidence="1">
    <location>
        <begin position="394"/>
        <end position="624"/>
    </location>
</feature>
<dbReference type="STRING" id="336963.C4JML0"/>